<name>A0ABN7UIK7_GIGMA</name>
<gene>
    <name evidence="1" type="ORF">GMARGA_LOCUS7117</name>
</gene>
<sequence length="142" mass="16397">MNQIQGEILYNKQLKKLTNLDTVYRHKHLALPVSYDQEFSQNKSQSFNKNELQSESDYSISLSNNANSEIYEEDEETISNSEIIESEQAWKTVVNNWFDILLEESNEESQLTDLESEQEEVIVHPINNLKASGSLKLCLSTH</sequence>
<proteinExistence type="predicted"/>
<dbReference type="EMBL" id="CAJVQB010003363">
    <property type="protein sequence ID" value="CAG8605954.1"/>
    <property type="molecule type" value="Genomic_DNA"/>
</dbReference>
<reference evidence="1 2" key="1">
    <citation type="submission" date="2021-06" db="EMBL/GenBank/DDBJ databases">
        <authorList>
            <person name="Kallberg Y."/>
            <person name="Tangrot J."/>
            <person name="Rosling A."/>
        </authorList>
    </citation>
    <scope>NUCLEOTIDE SEQUENCE [LARGE SCALE GENOMIC DNA]</scope>
    <source>
        <strain evidence="1 2">120-4 pot B 10/14</strain>
    </source>
</reference>
<keyword evidence="2" id="KW-1185">Reference proteome</keyword>
<protein>
    <submittedName>
        <fullName evidence="1">5399_t:CDS:1</fullName>
    </submittedName>
</protein>
<accession>A0ABN7UIK7</accession>
<organism evidence="1 2">
    <name type="scientific">Gigaspora margarita</name>
    <dbReference type="NCBI Taxonomy" id="4874"/>
    <lineage>
        <taxon>Eukaryota</taxon>
        <taxon>Fungi</taxon>
        <taxon>Fungi incertae sedis</taxon>
        <taxon>Mucoromycota</taxon>
        <taxon>Glomeromycotina</taxon>
        <taxon>Glomeromycetes</taxon>
        <taxon>Diversisporales</taxon>
        <taxon>Gigasporaceae</taxon>
        <taxon>Gigaspora</taxon>
    </lineage>
</organism>
<evidence type="ECO:0000313" key="2">
    <source>
        <dbReference type="Proteomes" id="UP000789901"/>
    </source>
</evidence>
<comment type="caution">
    <text evidence="1">The sequence shown here is derived from an EMBL/GenBank/DDBJ whole genome shotgun (WGS) entry which is preliminary data.</text>
</comment>
<dbReference type="Proteomes" id="UP000789901">
    <property type="component" value="Unassembled WGS sequence"/>
</dbReference>
<evidence type="ECO:0000313" key="1">
    <source>
        <dbReference type="EMBL" id="CAG8605954.1"/>
    </source>
</evidence>